<dbReference type="GO" id="GO:0016020">
    <property type="term" value="C:membrane"/>
    <property type="evidence" value="ECO:0007669"/>
    <property type="project" value="UniProtKB-SubCell"/>
</dbReference>
<feature type="domain" description="Receptor ligand binding region" evidence="6">
    <location>
        <begin position="68"/>
        <end position="374"/>
    </location>
</feature>
<evidence type="ECO:0000313" key="7">
    <source>
        <dbReference type="EMBL" id="OWA51977.1"/>
    </source>
</evidence>
<dbReference type="OrthoDB" id="10065302at2759"/>
<evidence type="ECO:0000256" key="1">
    <source>
        <dbReference type="ARBA" id="ARBA00004370"/>
    </source>
</evidence>
<sequence>MGHIYPDNSGCLPYTGPAQDIALEMIQRKYQGVFNFSVEYLFDRKIRSCNELGDNAVNLLAPWLFKPQNDKTVRALVFPSCTDPETFSLNQLASEHNLLMITSINNQNVIREKKLSPTFISVSHYSDGGYFDFYRTIVMAFKWLSVFVLIDDSTVSQHYFIVSRIVVQGLSAIPNQTVTVRHIQKPLSIQFQKALREFQSVSRVLLFFGRAEHARSLLINALSLNMTDGEYVYITTENFVYPLFYGTLDWRYGDENDKIARDAFESLLVIRPVDFNETLPPGGAMDPAELSRRALSNYNFSLPLTEQPLPNLIAPYLSMEMFAQVLNESFVKYGSSSLNDGRHLAGMFINKTFDTFVGKIVIDGFGQRTVDFTLSGFDATNRTFSPFLFMNAKTGETQVLRNFSWTKGKTWPPRNKPKCGFSGDSWDCRTTTNPMLSGSLPAIIITTLLALFAFFYCYRSHYLSDKASSNHILWRLDEVLLLPAYRRDSRGD</sequence>
<comment type="caution">
    <text evidence="7">The sequence shown here is derived from an EMBL/GenBank/DDBJ whole genome shotgun (WGS) entry which is preliminary data.</text>
</comment>
<dbReference type="Proteomes" id="UP000192578">
    <property type="component" value="Unassembled WGS sequence"/>
</dbReference>
<evidence type="ECO:0000259" key="6">
    <source>
        <dbReference type="Pfam" id="PF01094"/>
    </source>
</evidence>
<proteinExistence type="predicted"/>
<dbReference type="Pfam" id="PF01094">
    <property type="entry name" value="ANF_receptor"/>
    <property type="match status" value="1"/>
</dbReference>
<dbReference type="CDD" id="cd06352">
    <property type="entry name" value="PBP1_NPR_GC-like"/>
    <property type="match status" value="1"/>
</dbReference>
<dbReference type="InterPro" id="IPR001828">
    <property type="entry name" value="ANF_lig-bd_rcpt"/>
</dbReference>
<gene>
    <name evidence="7" type="ORF">BV898_16435</name>
</gene>
<accession>A0A9X6NDG2</accession>
<keyword evidence="8" id="KW-1185">Reference proteome</keyword>
<evidence type="ECO:0000256" key="5">
    <source>
        <dbReference type="SAM" id="Phobius"/>
    </source>
</evidence>
<dbReference type="EMBL" id="MTYJ01000246">
    <property type="protein sequence ID" value="OWA51977.1"/>
    <property type="molecule type" value="Genomic_DNA"/>
</dbReference>
<dbReference type="SUPFAM" id="SSF53822">
    <property type="entry name" value="Periplasmic binding protein-like I"/>
    <property type="match status" value="1"/>
</dbReference>
<dbReference type="InterPro" id="IPR028082">
    <property type="entry name" value="Peripla_BP_I"/>
</dbReference>
<keyword evidence="3 5" id="KW-1133">Transmembrane helix</keyword>
<feature type="transmembrane region" description="Helical" evidence="5">
    <location>
        <begin position="438"/>
        <end position="458"/>
    </location>
</feature>
<evidence type="ECO:0000256" key="4">
    <source>
        <dbReference type="ARBA" id="ARBA00023136"/>
    </source>
</evidence>
<evidence type="ECO:0000256" key="3">
    <source>
        <dbReference type="ARBA" id="ARBA00022989"/>
    </source>
</evidence>
<keyword evidence="2 5" id="KW-0812">Transmembrane</keyword>
<comment type="subcellular location">
    <subcellularLocation>
        <location evidence="1">Membrane</location>
    </subcellularLocation>
</comment>
<keyword evidence="4 5" id="KW-0472">Membrane</keyword>
<dbReference type="AlphaFoldDB" id="A0A9X6NDG2"/>
<protein>
    <recommendedName>
        <fullName evidence="6">Receptor ligand binding region domain-containing protein</fullName>
    </recommendedName>
</protein>
<reference evidence="8" key="1">
    <citation type="submission" date="2017-01" db="EMBL/GenBank/DDBJ databases">
        <title>Comparative genomics of anhydrobiosis in the tardigrade Hypsibius dujardini.</title>
        <authorList>
            <person name="Yoshida Y."/>
            <person name="Koutsovoulos G."/>
            <person name="Laetsch D."/>
            <person name="Stevens L."/>
            <person name="Kumar S."/>
            <person name="Horikawa D."/>
            <person name="Ishino K."/>
            <person name="Komine S."/>
            <person name="Tomita M."/>
            <person name="Blaxter M."/>
            <person name="Arakawa K."/>
        </authorList>
    </citation>
    <scope>NUCLEOTIDE SEQUENCE [LARGE SCALE GENOMIC DNA]</scope>
    <source>
        <strain evidence="8">Z151</strain>
    </source>
</reference>
<organism evidence="7 8">
    <name type="scientific">Hypsibius exemplaris</name>
    <name type="common">Freshwater tardigrade</name>
    <dbReference type="NCBI Taxonomy" id="2072580"/>
    <lineage>
        <taxon>Eukaryota</taxon>
        <taxon>Metazoa</taxon>
        <taxon>Ecdysozoa</taxon>
        <taxon>Tardigrada</taxon>
        <taxon>Eutardigrada</taxon>
        <taxon>Parachela</taxon>
        <taxon>Hypsibioidea</taxon>
        <taxon>Hypsibiidae</taxon>
        <taxon>Hypsibius</taxon>
    </lineage>
</organism>
<evidence type="ECO:0000256" key="2">
    <source>
        <dbReference type="ARBA" id="ARBA00022692"/>
    </source>
</evidence>
<dbReference type="Gene3D" id="3.40.50.2300">
    <property type="match status" value="1"/>
</dbReference>
<evidence type="ECO:0000313" key="8">
    <source>
        <dbReference type="Proteomes" id="UP000192578"/>
    </source>
</evidence>
<name>A0A9X6NDG2_HYPEX</name>